<keyword evidence="1" id="KW-0472">Membrane</keyword>
<proteinExistence type="predicted"/>
<organism evidence="2 3">
    <name type="scientific">Coraliomargarita akajimensis (strain DSM 45221 / IAM 15411 / JCM 23193 / KCTC 12865 / 04OKA010-24)</name>
    <dbReference type="NCBI Taxonomy" id="583355"/>
    <lineage>
        <taxon>Bacteria</taxon>
        <taxon>Pseudomonadati</taxon>
        <taxon>Verrucomicrobiota</taxon>
        <taxon>Opitutia</taxon>
        <taxon>Puniceicoccales</taxon>
        <taxon>Coraliomargaritaceae</taxon>
        <taxon>Coraliomargarita</taxon>
    </lineage>
</organism>
<dbReference type="EMBL" id="CP001998">
    <property type="protein sequence ID" value="ADE54378.1"/>
    <property type="molecule type" value="Genomic_DNA"/>
</dbReference>
<accession>D5EIX9</accession>
<reference evidence="2 3" key="1">
    <citation type="journal article" date="2010" name="Stand. Genomic Sci.">
        <title>Complete genome sequence of Coraliomargarita akajimensis type strain (04OKA010-24).</title>
        <authorList>
            <person name="Mavromatis K."/>
            <person name="Abt B."/>
            <person name="Brambilla E."/>
            <person name="Lapidus A."/>
            <person name="Copeland A."/>
            <person name="Deshpande S."/>
            <person name="Nolan M."/>
            <person name="Lucas S."/>
            <person name="Tice H."/>
            <person name="Cheng J.F."/>
            <person name="Han C."/>
            <person name="Detter J.C."/>
            <person name="Woyke T."/>
            <person name="Goodwin L."/>
            <person name="Pitluck S."/>
            <person name="Held B."/>
            <person name="Brettin T."/>
            <person name="Tapia R."/>
            <person name="Ivanova N."/>
            <person name="Mikhailova N."/>
            <person name="Pati A."/>
            <person name="Liolios K."/>
            <person name="Chen A."/>
            <person name="Palaniappan K."/>
            <person name="Land M."/>
            <person name="Hauser L."/>
            <person name="Chang Y.J."/>
            <person name="Jeffries C.D."/>
            <person name="Rohde M."/>
            <person name="Goker M."/>
            <person name="Bristow J."/>
            <person name="Eisen J.A."/>
            <person name="Markowitz V."/>
            <person name="Hugenholtz P."/>
            <person name="Klenk H.P."/>
            <person name="Kyrpides N.C."/>
        </authorList>
    </citation>
    <scope>NUCLEOTIDE SEQUENCE [LARGE SCALE GENOMIC DNA]</scope>
    <source>
        <strain evidence="3">DSM 45221 / IAM 15411 / JCM 23193 / KCTC 12865</strain>
    </source>
</reference>
<dbReference type="Proteomes" id="UP000000925">
    <property type="component" value="Chromosome"/>
</dbReference>
<evidence type="ECO:0000313" key="2">
    <source>
        <dbReference type="EMBL" id="ADE54378.1"/>
    </source>
</evidence>
<evidence type="ECO:0000313" key="3">
    <source>
        <dbReference type="Proteomes" id="UP000000925"/>
    </source>
</evidence>
<dbReference type="eggNOG" id="ENOG502ZSH0">
    <property type="taxonomic scope" value="Bacteria"/>
</dbReference>
<keyword evidence="1" id="KW-0812">Transmembrane</keyword>
<keyword evidence="1" id="KW-1133">Transmembrane helix</keyword>
<name>D5EIX9_CORAD</name>
<sequence length="331" mass="35659">MNAIDSNRNRLFEWHVRESSPKNVTNLDMTGACKFDQTSTTDLAMKSNHITSFLLPLAICALALTPLHGVIMVFENFESYDTGELTTGNNNGGQGWGGEWNADTAVTEIVDPGSGFEYQVDGGALISGGSRALRVNGNSDEAVFRDFAQPESGDLYIAFLFLAEPGTTFSSNDFVSVWLGEGAYIGVPSMGVKSNLGPNGEDLMGRVTGQQEAYTSEMAIGQTYYMVGRLYKDGGSATYNSFDLWVNPTADDASTPDAISTGSIEYSEFVRMGLRSVNLSGGDSFLIDSYTVADSWNDVVGVPEISNSTLLLGLAAFCFNSCRRSRKLPTL</sequence>
<keyword evidence="3" id="KW-1185">Reference proteome</keyword>
<dbReference type="HOGENOM" id="CLU_838661_0_0_0"/>
<evidence type="ECO:0000256" key="1">
    <source>
        <dbReference type="SAM" id="Phobius"/>
    </source>
</evidence>
<dbReference type="AlphaFoldDB" id="D5EIX9"/>
<dbReference type="KEGG" id="caa:Caka_1359"/>
<feature type="transmembrane region" description="Helical" evidence="1">
    <location>
        <begin position="53"/>
        <end position="74"/>
    </location>
</feature>
<gene>
    <name evidence="2" type="ordered locus">Caka_1359</name>
</gene>
<protein>
    <submittedName>
        <fullName evidence="2">Uncharacterized protein</fullName>
    </submittedName>
</protein>